<dbReference type="KEGG" id="vcn:VOLCADRAFT_97649"/>
<sequence>MPLFFPQKPEGPLQDATSPTAGTTASNTNCNGEDKEEADNPVCTLCALSTTSHASTAYFSAGGWSQFGEDGEWLGGRPPSALLMSGAHGDLLPSVDLPPPPAGINHHLQRHPHPHQVHQHSTAPSPAVLNNGAIAGSSEGMQHGDALGALLGTESLAAQHHHHHPAMSTTTTSTTASTIAGQECHERGRTRGQHPPPPAPLPLPLQQDYLQQIQQKHQSQHSSTPPSGSAVQPAATTLMVAAVQEQATTTSPASPQNCRDQDTGDNVKNGNEERIHHHQHHHQMGCLSCCSGDVNDSIMPAVAATAALFHGDDKAGADLAVSARGTDNFDAEVPPGIAAAREDVAGSGVHGHVDPVLNLVSELYAAQGRPCCACQVLLRYCKAQGMAPESLREELRARELPNAEALTKVWGWGPSEVAQGISDCLSDLASDQGWQLVRNDDLQLLYKPLPSQGVHAFRGRFVVDAPLEHMMALLREVDLCPTWNKYCSSAYVLRELSPADILAYMSLWVPWPLNDVGFMVEAQGADLFEEEGRLVVCFKSPERQQATGNSSISTGTAATATTTAASAASTPGRGGSPHPTSSSPPPPPPLLPPLPPGAERHRRIRLLARSCMVFEPLPPRVPGGQPRTRCAAQVYVDPGIRLVPPFIISFVLKVLSPVMYAAVLKVMATAFKSPNNPLPKRIQERAYLYGLVQRRAEAYLRSKSAAALGKQADGVH</sequence>
<organism evidence="3">
    <name type="scientific">Volvox carteri f. nagariensis</name>
    <dbReference type="NCBI Taxonomy" id="3068"/>
    <lineage>
        <taxon>Eukaryota</taxon>
        <taxon>Viridiplantae</taxon>
        <taxon>Chlorophyta</taxon>
        <taxon>core chlorophytes</taxon>
        <taxon>Chlorophyceae</taxon>
        <taxon>CS clade</taxon>
        <taxon>Chlamydomonadales</taxon>
        <taxon>Volvocaceae</taxon>
        <taxon>Volvox</taxon>
    </lineage>
</organism>
<feature type="region of interest" description="Disordered" evidence="1">
    <location>
        <begin position="159"/>
        <end position="232"/>
    </location>
</feature>
<dbReference type="InterPro" id="IPR023393">
    <property type="entry name" value="START-like_dom_sf"/>
</dbReference>
<feature type="region of interest" description="Disordered" evidence="1">
    <location>
        <begin position="1"/>
        <end position="37"/>
    </location>
</feature>
<dbReference type="OrthoDB" id="539925at2759"/>
<dbReference type="RefSeq" id="XP_002956669.1">
    <property type="nucleotide sequence ID" value="XM_002956623.1"/>
</dbReference>
<accession>D8UD97</accession>
<evidence type="ECO:0000313" key="2">
    <source>
        <dbReference type="EMBL" id="EFJ42271.1"/>
    </source>
</evidence>
<feature type="region of interest" description="Disordered" evidence="1">
    <location>
        <begin position="245"/>
        <end position="270"/>
    </location>
</feature>
<feature type="compositionally biased region" description="Low complexity" evidence="1">
    <location>
        <begin position="546"/>
        <end position="581"/>
    </location>
</feature>
<keyword evidence="3" id="KW-1185">Reference proteome</keyword>
<dbReference type="Proteomes" id="UP000001058">
    <property type="component" value="Unassembled WGS sequence"/>
</dbReference>
<feature type="compositionally biased region" description="Pro residues" evidence="1">
    <location>
        <begin position="194"/>
        <end position="203"/>
    </location>
</feature>
<feature type="compositionally biased region" description="Pro residues" evidence="1">
    <location>
        <begin position="582"/>
        <end position="596"/>
    </location>
</feature>
<dbReference type="AlphaFoldDB" id="D8UD97"/>
<feature type="compositionally biased region" description="Polar residues" evidence="1">
    <location>
        <begin position="15"/>
        <end position="31"/>
    </location>
</feature>
<evidence type="ECO:0000256" key="1">
    <source>
        <dbReference type="SAM" id="MobiDB-lite"/>
    </source>
</evidence>
<evidence type="ECO:0000313" key="3">
    <source>
        <dbReference type="Proteomes" id="UP000001058"/>
    </source>
</evidence>
<dbReference type="eggNOG" id="ENOG502SBCB">
    <property type="taxonomic scope" value="Eukaryota"/>
</dbReference>
<name>D8UD97_VOLCA</name>
<protein>
    <submittedName>
        <fullName evidence="2">Uncharacterized protein</fullName>
    </submittedName>
</protein>
<feature type="compositionally biased region" description="Low complexity" evidence="1">
    <location>
        <begin position="204"/>
        <end position="229"/>
    </location>
</feature>
<dbReference type="InParanoid" id="D8UD97"/>
<dbReference type="GeneID" id="9619959"/>
<proteinExistence type="predicted"/>
<dbReference type="STRING" id="3068.D8UD97"/>
<reference evidence="2 3" key="1">
    <citation type="journal article" date="2010" name="Science">
        <title>Genomic analysis of organismal complexity in the multicellular green alga Volvox carteri.</title>
        <authorList>
            <person name="Prochnik S.E."/>
            <person name="Umen J."/>
            <person name="Nedelcu A.M."/>
            <person name="Hallmann A."/>
            <person name="Miller S.M."/>
            <person name="Nishii I."/>
            <person name="Ferris P."/>
            <person name="Kuo A."/>
            <person name="Mitros T."/>
            <person name="Fritz-Laylin L.K."/>
            <person name="Hellsten U."/>
            <person name="Chapman J."/>
            <person name="Simakov O."/>
            <person name="Rensing S.A."/>
            <person name="Terry A."/>
            <person name="Pangilinan J."/>
            <person name="Kapitonov V."/>
            <person name="Jurka J."/>
            <person name="Salamov A."/>
            <person name="Shapiro H."/>
            <person name="Schmutz J."/>
            <person name="Grimwood J."/>
            <person name="Lindquist E."/>
            <person name="Lucas S."/>
            <person name="Grigoriev I.V."/>
            <person name="Schmitt R."/>
            <person name="Kirk D."/>
            <person name="Rokhsar D.S."/>
        </authorList>
    </citation>
    <scope>NUCLEOTIDE SEQUENCE [LARGE SCALE GENOMIC DNA]</scope>
    <source>
        <strain evidence="3">f. Nagariensis / Eve</strain>
    </source>
</reference>
<dbReference type="Gene3D" id="3.30.530.20">
    <property type="match status" value="1"/>
</dbReference>
<gene>
    <name evidence="2" type="ORF">VOLCADRAFT_97649</name>
</gene>
<feature type="compositionally biased region" description="Polar residues" evidence="1">
    <location>
        <begin position="245"/>
        <end position="269"/>
    </location>
</feature>
<feature type="region of interest" description="Disordered" evidence="1">
    <location>
        <begin position="545"/>
        <end position="597"/>
    </location>
</feature>
<feature type="region of interest" description="Disordered" evidence="1">
    <location>
        <begin position="111"/>
        <end position="141"/>
    </location>
</feature>
<dbReference type="SUPFAM" id="SSF55961">
    <property type="entry name" value="Bet v1-like"/>
    <property type="match status" value="1"/>
</dbReference>
<feature type="compositionally biased region" description="Low complexity" evidence="1">
    <location>
        <begin position="166"/>
        <end position="180"/>
    </location>
</feature>
<dbReference type="EMBL" id="GL378384">
    <property type="protein sequence ID" value="EFJ42271.1"/>
    <property type="molecule type" value="Genomic_DNA"/>
</dbReference>